<protein>
    <submittedName>
        <fullName evidence="3">Universal stress protein UspA-like protein</fullName>
    </submittedName>
</protein>
<dbReference type="CDD" id="cd00293">
    <property type="entry name" value="USP-like"/>
    <property type="match status" value="1"/>
</dbReference>
<dbReference type="PANTHER" id="PTHR46268:SF6">
    <property type="entry name" value="UNIVERSAL STRESS PROTEIN UP12"/>
    <property type="match status" value="1"/>
</dbReference>
<reference evidence="3 4" key="1">
    <citation type="submission" date="2013-12" db="EMBL/GenBank/DDBJ databases">
        <authorList>
            <person name="Stott M."/>
        </authorList>
    </citation>
    <scope>NUCLEOTIDE SEQUENCE [LARGE SCALE GENOMIC DNA]</scope>
    <source>
        <strain evidence="3 4">K22</strain>
    </source>
</reference>
<dbReference type="AlphaFoldDB" id="A0A0B6WY70"/>
<evidence type="ECO:0000313" key="4">
    <source>
        <dbReference type="Proteomes" id="UP000031518"/>
    </source>
</evidence>
<dbReference type="PRINTS" id="PR01438">
    <property type="entry name" value="UNVRSLSTRESS"/>
</dbReference>
<comment type="similarity">
    <text evidence="1">Belongs to the universal stress protein A family.</text>
</comment>
<gene>
    <name evidence="3" type="ORF">PYK22_02066</name>
</gene>
<dbReference type="Pfam" id="PF00582">
    <property type="entry name" value="Usp"/>
    <property type="match status" value="1"/>
</dbReference>
<evidence type="ECO:0000256" key="1">
    <source>
        <dbReference type="ARBA" id="ARBA00008791"/>
    </source>
</evidence>
<name>A0A0B6WY70_9BACT</name>
<dbReference type="OrthoDB" id="9794782at2"/>
<feature type="domain" description="UspA" evidence="2">
    <location>
        <begin position="1"/>
        <end position="138"/>
    </location>
</feature>
<reference evidence="3 4" key="2">
    <citation type="submission" date="2015-01" db="EMBL/GenBank/DDBJ databases">
        <title>Complete genome sequence of Pyrinomonas methylaliphatogenes type strain K22T.</title>
        <authorList>
            <person name="Lee K.C.Y."/>
            <person name="Power J.F."/>
            <person name="Dunfield P.F."/>
            <person name="Morgan X.C."/>
            <person name="Huttenhower C."/>
            <person name="Stott M.B."/>
        </authorList>
    </citation>
    <scope>NUCLEOTIDE SEQUENCE [LARGE SCALE GENOMIC DNA]</scope>
    <source>
        <strain evidence="3 4">K22</strain>
    </source>
</reference>
<dbReference type="InterPro" id="IPR006016">
    <property type="entry name" value="UspA"/>
</dbReference>
<accession>A0A0B6WY70</accession>
<dbReference type="InterPro" id="IPR014729">
    <property type="entry name" value="Rossmann-like_a/b/a_fold"/>
</dbReference>
<dbReference type="Proteomes" id="UP000031518">
    <property type="component" value="Unassembled WGS sequence"/>
</dbReference>
<sequence>MLQRILVAFDGSEQSRKAFDLGLEIADRFRAKLLVVSVIQLPEPATSVEIAELLDREQEHLLGEMAHLRKRAEEFGIELETHIAAGHPAEQIIRYAEDCRADMIIMGRRGRTRVTRWILGSISERVLRYAHCPVTVIK</sequence>
<evidence type="ECO:0000259" key="2">
    <source>
        <dbReference type="Pfam" id="PF00582"/>
    </source>
</evidence>
<dbReference type="RefSeq" id="WP_041976902.1">
    <property type="nucleotide sequence ID" value="NZ_CBXV010000007.1"/>
</dbReference>
<keyword evidence="4" id="KW-1185">Reference proteome</keyword>
<dbReference type="Gene3D" id="3.40.50.620">
    <property type="entry name" value="HUPs"/>
    <property type="match status" value="1"/>
</dbReference>
<dbReference type="PANTHER" id="PTHR46268">
    <property type="entry name" value="STRESS RESPONSE PROTEIN NHAX"/>
    <property type="match status" value="1"/>
</dbReference>
<dbReference type="InterPro" id="IPR006015">
    <property type="entry name" value="Universal_stress_UspA"/>
</dbReference>
<organism evidence="3 4">
    <name type="scientific">Pyrinomonas methylaliphatogenes</name>
    <dbReference type="NCBI Taxonomy" id="454194"/>
    <lineage>
        <taxon>Bacteria</taxon>
        <taxon>Pseudomonadati</taxon>
        <taxon>Acidobacteriota</taxon>
        <taxon>Blastocatellia</taxon>
        <taxon>Blastocatellales</taxon>
        <taxon>Pyrinomonadaceae</taxon>
        <taxon>Pyrinomonas</taxon>
    </lineage>
</organism>
<dbReference type="EMBL" id="CBXV010000007">
    <property type="protein sequence ID" value="CDM66056.1"/>
    <property type="molecule type" value="Genomic_DNA"/>
</dbReference>
<dbReference type="SUPFAM" id="SSF52402">
    <property type="entry name" value="Adenine nucleotide alpha hydrolases-like"/>
    <property type="match status" value="1"/>
</dbReference>
<proteinExistence type="inferred from homology"/>
<dbReference type="STRING" id="454194.PYK22_02066"/>
<evidence type="ECO:0000313" key="3">
    <source>
        <dbReference type="EMBL" id="CDM66056.1"/>
    </source>
</evidence>